<gene>
    <name evidence="1" type="ORF">FRC98_07425</name>
</gene>
<dbReference type="SUPFAM" id="SSF52317">
    <property type="entry name" value="Class I glutamine amidotransferase-like"/>
    <property type="match status" value="1"/>
</dbReference>
<dbReference type="OrthoDB" id="9813383at2"/>
<dbReference type="EMBL" id="VOSM01000003">
    <property type="protein sequence ID" value="TXD37515.1"/>
    <property type="molecule type" value="Genomic_DNA"/>
</dbReference>
<dbReference type="GO" id="GO:0033969">
    <property type="term" value="F:gamma-glutamyl-gamma-aminobutyrate hydrolase activity"/>
    <property type="evidence" value="ECO:0007669"/>
    <property type="project" value="TreeGrafter"/>
</dbReference>
<dbReference type="InterPro" id="IPR029062">
    <property type="entry name" value="Class_I_gatase-like"/>
</dbReference>
<dbReference type="InterPro" id="IPR044668">
    <property type="entry name" value="PuuD-like"/>
</dbReference>
<protein>
    <submittedName>
        <fullName evidence="1">Gamma-glutamyl-gamma-aminobutyrate hydrolase family protein</fullName>
    </submittedName>
</protein>
<keyword evidence="2" id="KW-1185">Reference proteome</keyword>
<dbReference type="CDD" id="cd01745">
    <property type="entry name" value="GATase1_2"/>
    <property type="match status" value="1"/>
</dbReference>
<proteinExistence type="predicted"/>
<dbReference type="Pfam" id="PF07722">
    <property type="entry name" value="Peptidase_C26"/>
    <property type="match status" value="1"/>
</dbReference>
<dbReference type="Gene3D" id="3.40.50.880">
    <property type="match status" value="1"/>
</dbReference>
<dbReference type="PANTHER" id="PTHR43235">
    <property type="entry name" value="GLUTAMINE AMIDOTRANSFERASE PB2B2.05-RELATED"/>
    <property type="match status" value="1"/>
</dbReference>
<evidence type="ECO:0000313" key="2">
    <source>
        <dbReference type="Proteomes" id="UP000321412"/>
    </source>
</evidence>
<accession>A0A5C6XDW6</accession>
<dbReference type="AlphaFoldDB" id="A0A5C6XDW6"/>
<dbReference type="InterPro" id="IPR011697">
    <property type="entry name" value="Peptidase_C26"/>
</dbReference>
<dbReference type="RefSeq" id="WP_146980672.1">
    <property type="nucleotide sequence ID" value="NZ_VOSM01000003.1"/>
</dbReference>
<name>A0A5C6XDW6_9DELT</name>
<organism evidence="1 2">
    <name type="scientific">Lujinxingia vulgaris</name>
    <dbReference type="NCBI Taxonomy" id="2600176"/>
    <lineage>
        <taxon>Bacteria</taxon>
        <taxon>Deltaproteobacteria</taxon>
        <taxon>Bradymonadales</taxon>
        <taxon>Lujinxingiaceae</taxon>
        <taxon>Lujinxingia</taxon>
    </lineage>
</organism>
<reference evidence="1 2" key="1">
    <citation type="submission" date="2019-08" db="EMBL/GenBank/DDBJ databases">
        <title>Bradymonadales sp. TMQ4.</title>
        <authorList>
            <person name="Liang Q."/>
        </authorList>
    </citation>
    <scope>NUCLEOTIDE SEQUENCE [LARGE SCALE GENOMIC DNA]</scope>
    <source>
        <strain evidence="1 2">TMQ4</strain>
    </source>
</reference>
<comment type="caution">
    <text evidence="1">The sequence shown here is derived from an EMBL/GenBank/DDBJ whole genome shotgun (WGS) entry which is preliminary data.</text>
</comment>
<keyword evidence="1" id="KW-0378">Hydrolase</keyword>
<evidence type="ECO:0000313" key="1">
    <source>
        <dbReference type="EMBL" id="TXD37515.1"/>
    </source>
</evidence>
<dbReference type="GO" id="GO:0006598">
    <property type="term" value="P:polyamine catabolic process"/>
    <property type="evidence" value="ECO:0007669"/>
    <property type="project" value="TreeGrafter"/>
</dbReference>
<dbReference type="PROSITE" id="PS51273">
    <property type="entry name" value="GATASE_TYPE_1"/>
    <property type="match status" value="1"/>
</dbReference>
<dbReference type="GO" id="GO:0005829">
    <property type="term" value="C:cytosol"/>
    <property type="evidence" value="ECO:0007669"/>
    <property type="project" value="TreeGrafter"/>
</dbReference>
<dbReference type="Proteomes" id="UP000321412">
    <property type="component" value="Unassembled WGS sequence"/>
</dbReference>
<dbReference type="PANTHER" id="PTHR43235:SF1">
    <property type="entry name" value="GLUTAMINE AMIDOTRANSFERASE PB2B2.05-RELATED"/>
    <property type="match status" value="1"/>
</dbReference>
<sequence>MSDPTSRPLHIGVSANWLHADPTRVIYNGRPLLYVEQSMSDWFLAAGALPLMLPAPGPECEAAVDATQMVAALDALVIAGGADVWPGSYGERALQPEWEGDRLRDEAEIALVHAALELDVPVLGICRGHQVLNVALGGTLFQDIATQVEGALTHRDAERYARNSHAVTLVKGGYLHGLYGEERAQINSVHHQAVKDLAPGLVVTARSTTDGIIEGVRLEDGSERWAVGVQWHPEFQRPEQTELLPTAPLMNDFLEAARRRAMGRS</sequence>